<keyword evidence="6" id="KW-0804">Transcription</keyword>
<dbReference type="FunFam" id="3.40.50.10810:FF:000016">
    <property type="entry name" value="Chromatin structure-remodeling complex protein SYD"/>
    <property type="match status" value="1"/>
</dbReference>
<name>W9R714_9ROSA</name>
<evidence type="ECO:0000313" key="11">
    <source>
        <dbReference type="EMBL" id="EXB74819.1"/>
    </source>
</evidence>
<dbReference type="GO" id="GO:0016787">
    <property type="term" value="F:hydrolase activity"/>
    <property type="evidence" value="ECO:0007669"/>
    <property type="project" value="UniProtKB-KW"/>
</dbReference>
<keyword evidence="3" id="KW-0378">Hydrolase</keyword>
<dbReference type="Pfam" id="PF00176">
    <property type="entry name" value="SNF2-rel_dom"/>
    <property type="match status" value="1"/>
</dbReference>
<dbReference type="GO" id="GO:0048731">
    <property type="term" value="P:system development"/>
    <property type="evidence" value="ECO:0007669"/>
    <property type="project" value="UniProtKB-ARBA"/>
</dbReference>
<dbReference type="EMBL" id="KE344659">
    <property type="protein sequence ID" value="EXB74819.1"/>
    <property type="molecule type" value="Genomic_DNA"/>
</dbReference>
<feature type="compositionally biased region" description="Polar residues" evidence="8">
    <location>
        <begin position="279"/>
        <end position="288"/>
    </location>
</feature>
<feature type="region of interest" description="Disordered" evidence="8">
    <location>
        <begin position="86"/>
        <end position="244"/>
    </location>
</feature>
<dbReference type="Proteomes" id="UP000030645">
    <property type="component" value="Unassembled WGS sequence"/>
</dbReference>
<dbReference type="InterPro" id="IPR014012">
    <property type="entry name" value="HSA_dom"/>
</dbReference>
<dbReference type="PROSITE" id="PS51192">
    <property type="entry name" value="HELICASE_ATP_BIND_1"/>
    <property type="match status" value="1"/>
</dbReference>
<evidence type="ECO:0000256" key="7">
    <source>
        <dbReference type="ARBA" id="ARBA00023242"/>
    </source>
</evidence>
<feature type="compositionally biased region" description="Polar residues" evidence="8">
    <location>
        <begin position="147"/>
        <end position="173"/>
    </location>
</feature>
<dbReference type="InterPro" id="IPR038718">
    <property type="entry name" value="SNF2-like_sf"/>
</dbReference>
<keyword evidence="12" id="KW-1185">Reference proteome</keyword>
<feature type="domain" description="Helicase ATP-binding" evidence="9">
    <location>
        <begin position="1081"/>
        <end position="1248"/>
    </location>
</feature>
<keyword evidence="5" id="KW-0067">ATP-binding</keyword>
<feature type="domain" description="HSA" evidence="10">
    <location>
        <begin position="878"/>
        <end position="952"/>
    </location>
</feature>
<dbReference type="PANTHER" id="PTHR10799">
    <property type="entry name" value="SNF2/RAD54 HELICASE FAMILY"/>
    <property type="match status" value="1"/>
</dbReference>
<evidence type="ECO:0000313" key="12">
    <source>
        <dbReference type="Proteomes" id="UP000030645"/>
    </source>
</evidence>
<dbReference type="CDD" id="cd18793">
    <property type="entry name" value="SF2_C_SNF"/>
    <property type="match status" value="1"/>
</dbReference>
<dbReference type="InterPro" id="IPR049730">
    <property type="entry name" value="SNF2/RAD54-like_C"/>
</dbReference>
<dbReference type="SUPFAM" id="SSF52540">
    <property type="entry name" value="P-loop containing nucleoside triphosphate hydrolases"/>
    <property type="match status" value="2"/>
</dbReference>
<dbReference type="InterPro" id="IPR027417">
    <property type="entry name" value="P-loop_NTPase"/>
</dbReference>
<dbReference type="GO" id="GO:0004386">
    <property type="term" value="F:helicase activity"/>
    <property type="evidence" value="ECO:0007669"/>
    <property type="project" value="UniProtKB-KW"/>
</dbReference>
<feature type="compositionally biased region" description="Basic and acidic residues" evidence="8">
    <location>
        <begin position="575"/>
        <end position="591"/>
    </location>
</feature>
<feature type="region of interest" description="Disordered" evidence="8">
    <location>
        <begin position="489"/>
        <end position="524"/>
    </location>
</feature>
<gene>
    <name evidence="11" type="ORF">L484_023563</name>
</gene>
<dbReference type="GO" id="GO:0005634">
    <property type="term" value="C:nucleus"/>
    <property type="evidence" value="ECO:0007669"/>
    <property type="project" value="UniProtKB-SubCell"/>
</dbReference>
<evidence type="ECO:0000256" key="4">
    <source>
        <dbReference type="ARBA" id="ARBA00022806"/>
    </source>
</evidence>
<dbReference type="Gene3D" id="3.40.50.10810">
    <property type="entry name" value="Tandem AAA-ATPase domain"/>
    <property type="match status" value="1"/>
</dbReference>
<keyword evidence="4" id="KW-0347">Helicase</keyword>
<feature type="region of interest" description="Disordered" evidence="8">
    <location>
        <begin position="554"/>
        <end position="615"/>
    </location>
</feature>
<dbReference type="Gene3D" id="3.40.50.300">
    <property type="entry name" value="P-loop containing nucleotide triphosphate hydrolases"/>
    <property type="match status" value="1"/>
</dbReference>
<dbReference type="STRING" id="981085.W9R714"/>
<dbReference type="InterPro" id="IPR014978">
    <property type="entry name" value="Gln-Leu-Gln_QLQ"/>
</dbReference>
<evidence type="ECO:0000259" key="9">
    <source>
        <dbReference type="PROSITE" id="PS51192"/>
    </source>
</evidence>
<reference evidence="12" key="1">
    <citation type="submission" date="2013-01" db="EMBL/GenBank/DDBJ databases">
        <title>Draft Genome Sequence of a Mulberry Tree, Morus notabilis C.K. Schneid.</title>
        <authorList>
            <person name="He N."/>
            <person name="Zhao S."/>
        </authorList>
    </citation>
    <scope>NUCLEOTIDE SEQUENCE</scope>
</reference>
<dbReference type="InterPro" id="IPR000330">
    <property type="entry name" value="SNF2_N"/>
</dbReference>
<evidence type="ECO:0000256" key="2">
    <source>
        <dbReference type="ARBA" id="ARBA00022741"/>
    </source>
</evidence>
<comment type="subcellular location">
    <subcellularLocation>
        <location evidence="1">Nucleus</location>
    </subcellularLocation>
</comment>
<evidence type="ECO:0000256" key="3">
    <source>
        <dbReference type="ARBA" id="ARBA00022801"/>
    </source>
</evidence>
<dbReference type="InterPro" id="IPR001650">
    <property type="entry name" value="Helicase_C-like"/>
</dbReference>
<feature type="compositionally biased region" description="Basic and acidic residues" evidence="8">
    <location>
        <begin position="497"/>
        <end position="507"/>
    </location>
</feature>
<organism evidence="11 12">
    <name type="scientific">Morus notabilis</name>
    <dbReference type="NCBI Taxonomy" id="981085"/>
    <lineage>
        <taxon>Eukaryota</taxon>
        <taxon>Viridiplantae</taxon>
        <taxon>Streptophyta</taxon>
        <taxon>Embryophyta</taxon>
        <taxon>Tracheophyta</taxon>
        <taxon>Spermatophyta</taxon>
        <taxon>Magnoliopsida</taxon>
        <taxon>eudicotyledons</taxon>
        <taxon>Gunneridae</taxon>
        <taxon>Pentapetalae</taxon>
        <taxon>rosids</taxon>
        <taxon>fabids</taxon>
        <taxon>Rosales</taxon>
        <taxon>Moraceae</taxon>
        <taxon>Moreae</taxon>
        <taxon>Morus</taxon>
    </lineage>
</organism>
<feature type="compositionally biased region" description="Polar residues" evidence="8">
    <location>
        <begin position="86"/>
        <end position="103"/>
    </location>
</feature>
<keyword evidence="2" id="KW-0547">Nucleotide-binding</keyword>
<evidence type="ECO:0000259" key="10">
    <source>
        <dbReference type="PROSITE" id="PS51204"/>
    </source>
</evidence>
<evidence type="ECO:0000256" key="5">
    <source>
        <dbReference type="ARBA" id="ARBA00022840"/>
    </source>
</evidence>
<feature type="compositionally biased region" description="Polar residues" evidence="8">
    <location>
        <begin position="595"/>
        <end position="615"/>
    </location>
</feature>
<dbReference type="InterPro" id="IPR014001">
    <property type="entry name" value="Helicase_ATP-bd"/>
</dbReference>
<evidence type="ECO:0000256" key="1">
    <source>
        <dbReference type="ARBA" id="ARBA00004123"/>
    </source>
</evidence>
<feature type="region of interest" description="Disordered" evidence="8">
    <location>
        <begin position="999"/>
        <end position="1024"/>
    </location>
</feature>
<dbReference type="SMART" id="SM00487">
    <property type="entry name" value="DEXDc"/>
    <property type="match status" value="1"/>
</dbReference>
<dbReference type="Pfam" id="PF00271">
    <property type="entry name" value="Helicase_C"/>
    <property type="match status" value="1"/>
</dbReference>
<keyword evidence="6" id="KW-0805">Transcription regulation</keyword>
<feature type="region of interest" description="Disordered" evidence="8">
    <location>
        <begin position="278"/>
        <end position="304"/>
    </location>
</feature>
<dbReference type="CDD" id="cd17996">
    <property type="entry name" value="DEXHc_SMARCA2_SMARCA4"/>
    <property type="match status" value="1"/>
</dbReference>
<dbReference type="eggNOG" id="KOG0386">
    <property type="taxonomic scope" value="Eukaryota"/>
</dbReference>
<protein>
    <submittedName>
        <fullName evidence="11">Chromatin structure-remodeling complex subunit snf21</fullName>
    </submittedName>
</protein>
<dbReference type="PROSITE" id="PS51204">
    <property type="entry name" value="HSA"/>
    <property type="match status" value="1"/>
</dbReference>
<evidence type="ECO:0000256" key="8">
    <source>
        <dbReference type="SAM" id="MobiDB-lite"/>
    </source>
</evidence>
<keyword evidence="7" id="KW-0539">Nucleus</keyword>
<dbReference type="SMART" id="SM00951">
    <property type="entry name" value="QLQ"/>
    <property type="match status" value="1"/>
</dbReference>
<dbReference type="GO" id="GO:0006355">
    <property type="term" value="P:regulation of DNA-templated transcription"/>
    <property type="evidence" value="ECO:0007669"/>
    <property type="project" value="InterPro"/>
</dbReference>
<evidence type="ECO:0000256" key="6">
    <source>
        <dbReference type="ARBA" id="ARBA00023015"/>
    </source>
</evidence>
<dbReference type="GO" id="GO:0005524">
    <property type="term" value="F:ATP binding"/>
    <property type="evidence" value="ECO:0007669"/>
    <property type="project" value="UniProtKB-KW"/>
</dbReference>
<sequence length="1436" mass="161775">MAAPAPSHNVELEAAKFLHKLIQDSKDEPSKLATKLYVILQHMKSSGKEHSMPYQVISRAMETVINQHGLDIEALKSSRLPAASGTQAADSATTQFGGSSQTVGAAKDSKVGLPENEVSKMDPFASSRPPVGPSSTGHDYFQGPGTHRSSQSFDHESPSSLDSRSANSQSQERQNQKDGKKTTTKRKRGDTSVTAEPQNDNAQQLDARNTGVNPRKGKMSKVESSSGFAIKGGERANFNIHPGSSPMEQFTSLSGGMRPLVRPKPEGQTLTEKQLDPASINNSMTRPPNSKFPEETEVSSGHNPLSQQQVPSVGHDHMGLWHQNKTGLQFEKFQVPRFSSNIVPGNAEIPLQSAAPSLGTGSFGKVHGGVPVASGSFPTTEQGFSSPMHFGGSSLTTGKVLEHDGGSSNKLADAGKLAQAGRQNNVSEMNMLRSATPRDTGKSPVSAGMAFKEQQLKQLRAQCLVFLAFRNGLMPKKLHLDIALGNIFPKDSGSAEGSRKELVDPKGKVQSSSEPNNVPEMTMPFGKMTNARETDKMPPGTSSIVGRFQDAESLSKEAGNSKMEEKSVQPSDHSVFSDERKHFRTSRKPDAEMQIQESTGSQAGLTMASQHDSSGVRTGLVVSAPGDKMENGHLQVGRANQAVSIMAVNKQTSSEIVGWTAVGNHDEVSRGVLPASSVQHDLVPERKDNAPSQVQKLINTASSGNVRVDNNLSSLSLRDRWKPVSGIDNNHHAIHMLKDANMMPKHGLQEQLEDSTFVHTDLPPSPKYTMSEKWIMDHQKRKLLDEQKWVLKQQKTKQRIATCFHKLKENVSSSEDISAKTKSVIELKKLQLLELQHRLRSDFLNDFFKPITPEADRLKSLKKHKHGRRIKQLEKFELKMKEERQKRIRERQKEFFGEIEVHKEKLDDVFKFKRERWKVFNKYVKEFHKRRERIHREKIDRIQREKINLLKINDVEGYLRMVQDAKSDRVKQLLKETEKYLQKLGSRLQQAKSTATRFENDMGETGTGSFPDKNETAIENEDESDQAKASSLLYASYHYLESNEKYYLMAHSIKESIAEQPSCLQGGKLREYQMNGLRWLVSLYNNHLNGILADEMGLGKTVQVISLICYLMETKNDRGPFLVVVPSSVLPGWESEINFWAPTVHKIVYSGPPEERRKLFKERIVHQKFNVLLTTYEYLMNKHDRPKLCKIHWHYIIIDEGHRIKNASCKLNSDLKHYQSSHRLLLTGTPLQNNLEELWALLNFLLPNIFNSSEDFSQWFNKPFASNGDNSADEALLSEEENLLIINRLHQVLRPFVLRRLKHKVENQLPEKIERLIRCEASAYQKLLMKRVEDNLGSIGSTKVDTFIPKHYLPPIIRLCGKLEMLDRLLPKLKATDHRVLFFSTMTRLLDVMEEYLNWKQYRYLRLDGHTSGSDRGALIENFNQPDSPFFIFLLR</sequence>
<feature type="compositionally biased region" description="Polar residues" evidence="8">
    <location>
        <begin position="192"/>
        <end position="212"/>
    </location>
</feature>
<feature type="region of interest" description="Disordered" evidence="8">
    <location>
        <begin position="377"/>
        <end position="445"/>
    </location>
</feature>
<proteinExistence type="predicted"/>
<accession>W9R714</accession>